<dbReference type="AlphaFoldDB" id="A0A8S4RT94"/>
<dbReference type="Proteomes" id="UP000838756">
    <property type="component" value="Unassembled WGS sequence"/>
</dbReference>
<evidence type="ECO:0000313" key="2">
    <source>
        <dbReference type="Proteomes" id="UP000838756"/>
    </source>
</evidence>
<evidence type="ECO:0000313" key="1">
    <source>
        <dbReference type="EMBL" id="CAH2241600.1"/>
    </source>
</evidence>
<dbReference type="EMBL" id="CAKXAJ010025582">
    <property type="protein sequence ID" value="CAH2241600.1"/>
    <property type="molecule type" value="Genomic_DNA"/>
</dbReference>
<organism evidence="1 2">
    <name type="scientific">Pararge aegeria aegeria</name>
    <dbReference type="NCBI Taxonomy" id="348720"/>
    <lineage>
        <taxon>Eukaryota</taxon>
        <taxon>Metazoa</taxon>
        <taxon>Ecdysozoa</taxon>
        <taxon>Arthropoda</taxon>
        <taxon>Hexapoda</taxon>
        <taxon>Insecta</taxon>
        <taxon>Pterygota</taxon>
        <taxon>Neoptera</taxon>
        <taxon>Endopterygota</taxon>
        <taxon>Lepidoptera</taxon>
        <taxon>Glossata</taxon>
        <taxon>Ditrysia</taxon>
        <taxon>Papilionoidea</taxon>
        <taxon>Nymphalidae</taxon>
        <taxon>Satyrinae</taxon>
        <taxon>Satyrini</taxon>
        <taxon>Parargina</taxon>
        <taxon>Pararge</taxon>
    </lineage>
</organism>
<name>A0A8S4RT94_9NEOP</name>
<reference evidence="1" key="1">
    <citation type="submission" date="2022-03" db="EMBL/GenBank/DDBJ databases">
        <authorList>
            <person name="Lindestad O."/>
        </authorList>
    </citation>
    <scope>NUCLEOTIDE SEQUENCE</scope>
</reference>
<accession>A0A8S4RT94</accession>
<protein>
    <submittedName>
        <fullName evidence="1">Jg3934 protein</fullName>
    </submittedName>
</protein>
<sequence length="68" mass="7648">MVDGHTAAFCSPIIQLGHVDGRDALERRQPLQALAGLLLHRNEEGILDNVVADVRHCNNRTYLYVQPR</sequence>
<gene>
    <name evidence="1" type="primary">jg3934</name>
    <name evidence="1" type="ORF">PAEG_LOCUS18025</name>
</gene>
<dbReference type="OrthoDB" id="10498324at2759"/>
<proteinExistence type="predicted"/>
<comment type="caution">
    <text evidence="1">The sequence shown here is derived from an EMBL/GenBank/DDBJ whole genome shotgun (WGS) entry which is preliminary data.</text>
</comment>
<keyword evidence="2" id="KW-1185">Reference proteome</keyword>